<evidence type="ECO:0000313" key="10">
    <source>
        <dbReference type="EMBL" id="EXA46764.1"/>
    </source>
</evidence>
<feature type="domain" description="Major facilitator superfamily (MFS) profile" evidence="9">
    <location>
        <begin position="151"/>
        <end position="602"/>
    </location>
</feature>
<feature type="transmembrane region" description="Helical" evidence="8">
    <location>
        <begin position="288"/>
        <end position="310"/>
    </location>
</feature>
<feature type="region of interest" description="Disordered" evidence="7">
    <location>
        <begin position="640"/>
        <end position="711"/>
    </location>
</feature>
<dbReference type="GO" id="GO:0016020">
    <property type="term" value="C:membrane"/>
    <property type="evidence" value="ECO:0007669"/>
    <property type="project" value="UniProtKB-SubCell"/>
</dbReference>
<evidence type="ECO:0000256" key="5">
    <source>
        <dbReference type="ARBA" id="ARBA00022989"/>
    </source>
</evidence>
<evidence type="ECO:0000256" key="2">
    <source>
        <dbReference type="ARBA" id="ARBA00010992"/>
    </source>
</evidence>
<feature type="transmembrane region" description="Helical" evidence="8">
    <location>
        <begin position="203"/>
        <end position="220"/>
    </location>
</feature>
<dbReference type="Proteomes" id="UP000030751">
    <property type="component" value="Unassembled WGS sequence"/>
</dbReference>
<name>W9PNG0_FUSOX</name>
<feature type="transmembrane region" description="Helical" evidence="8">
    <location>
        <begin position="474"/>
        <end position="492"/>
    </location>
</feature>
<dbReference type="PANTHER" id="PTHR48022">
    <property type="entry name" value="PLASTIDIC GLUCOSE TRANSPORTER 4"/>
    <property type="match status" value="1"/>
</dbReference>
<dbReference type="Pfam" id="PF00083">
    <property type="entry name" value="Sugar_tr"/>
    <property type="match status" value="1"/>
</dbReference>
<dbReference type="InterPro" id="IPR005829">
    <property type="entry name" value="Sugar_transporter_CS"/>
</dbReference>
<dbReference type="GO" id="GO:0005351">
    <property type="term" value="F:carbohydrate:proton symporter activity"/>
    <property type="evidence" value="ECO:0007669"/>
    <property type="project" value="TreeGrafter"/>
</dbReference>
<feature type="compositionally biased region" description="Low complexity" evidence="7">
    <location>
        <begin position="675"/>
        <end position="696"/>
    </location>
</feature>
<keyword evidence="4 8" id="KW-0812">Transmembrane</keyword>
<dbReference type="Gene3D" id="1.20.1250.20">
    <property type="entry name" value="MFS general substrate transporter like domains"/>
    <property type="match status" value="1"/>
</dbReference>
<feature type="transmembrane region" description="Helical" evidence="8">
    <location>
        <begin position="507"/>
        <end position="531"/>
    </location>
</feature>
<dbReference type="InterPro" id="IPR036259">
    <property type="entry name" value="MFS_trans_sf"/>
</dbReference>
<feature type="transmembrane region" description="Helical" evidence="8">
    <location>
        <begin position="552"/>
        <end position="573"/>
    </location>
</feature>
<dbReference type="NCBIfam" id="TIGR00879">
    <property type="entry name" value="SP"/>
    <property type="match status" value="1"/>
</dbReference>
<feature type="transmembrane region" description="Helical" evidence="8">
    <location>
        <begin position="322"/>
        <end position="341"/>
    </location>
</feature>
<evidence type="ECO:0000256" key="1">
    <source>
        <dbReference type="ARBA" id="ARBA00004141"/>
    </source>
</evidence>
<feature type="compositionally biased region" description="Low complexity" evidence="7">
    <location>
        <begin position="653"/>
        <end position="663"/>
    </location>
</feature>
<feature type="transmembrane region" description="Helical" evidence="8">
    <location>
        <begin position="579"/>
        <end position="599"/>
    </location>
</feature>
<dbReference type="EMBL" id="JH650970">
    <property type="protein sequence ID" value="EXA46764.1"/>
    <property type="molecule type" value="Genomic_DNA"/>
</dbReference>
<evidence type="ECO:0000256" key="7">
    <source>
        <dbReference type="SAM" id="MobiDB-lite"/>
    </source>
</evidence>
<dbReference type="SUPFAM" id="SSF103473">
    <property type="entry name" value="MFS general substrate transporter"/>
    <property type="match status" value="1"/>
</dbReference>
<comment type="subcellular location">
    <subcellularLocation>
        <location evidence="1">Membrane</location>
        <topology evidence="1">Multi-pass membrane protein</topology>
    </subcellularLocation>
</comment>
<dbReference type="InterPro" id="IPR050360">
    <property type="entry name" value="MFS_Sugar_Transporters"/>
</dbReference>
<evidence type="ECO:0000256" key="4">
    <source>
        <dbReference type="ARBA" id="ARBA00022692"/>
    </source>
</evidence>
<dbReference type="PROSITE" id="PS00217">
    <property type="entry name" value="SUGAR_TRANSPORT_2"/>
    <property type="match status" value="1"/>
</dbReference>
<evidence type="ECO:0000256" key="3">
    <source>
        <dbReference type="ARBA" id="ARBA00022448"/>
    </source>
</evidence>
<feature type="transmembrane region" description="Helical" evidence="8">
    <location>
        <begin position="232"/>
        <end position="252"/>
    </location>
</feature>
<dbReference type="AlphaFoldDB" id="W9PNG0"/>
<dbReference type="OrthoDB" id="6612291at2759"/>
<dbReference type="InterPro" id="IPR020846">
    <property type="entry name" value="MFS_dom"/>
</dbReference>
<dbReference type="CDD" id="cd17356">
    <property type="entry name" value="MFS_HXT"/>
    <property type="match status" value="1"/>
</dbReference>
<reference evidence="10" key="1">
    <citation type="submission" date="2011-10" db="EMBL/GenBank/DDBJ databases">
        <title>The Genome Sequence of Fusarium oxysporum HDV247.</title>
        <authorList>
            <consortium name="The Broad Institute Genome Sequencing Platform"/>
            <person name="Ma L.-J."/>
            <person name="Gale L.R."/>
            <person name="Schwartz D.C."/>
            <person name="Zhou S."/>
            <person name="Corby-Kistler H."/>
            <person name="Young S.K."/>
            <person name="Zeng Q."/>
            <person name="Gargeya S."/>
            <person name="Fitzgerald M."/>
            <person name="Haas B."/>
            <person name="Abouelleil A."/>
            <person name="Alvarado L."/>
            <person name="Arachchi H.M."/>
            <person name="Berlin A."/>
            <person name="Brown A."/>
            <person name="Chapman S.B."/>
            <person name="Chen Z."/>
            <person name="Dunbar C."/>
            <person name="Freedman E."/>
            <person name="Gearin G."/>
            <person name="Goldberg J."/>
            <person name="Griggs A."/>
            <person name="Gujja S."/>
            <person name="Heiman D."/>
            <person name="Howarth C."/>
            <person name="Larson L."/>
            <person name="Lui A."/>
            <person name="MacDonald P.J.P."/>
            <person name="Montmayeur A."/>
            <person name="Murphy C."/>
            <person name="Neiman D."/>
            <person name="Pearson M."/>
            <person name="Priest M."/>
            <person name="Roberts A."/>
            <person name="Saif S."/>
            <person name="Shea T."/>
            <person name="Shenoy N."/>
            <person name="Sisk P."/>
            <person name="Stolte C."/>
            <person name="Sykes S."/>
            <person name="Wortman J."/>
            <person name="Nusbaum C."/>
            <person name="Birren B."/>
        </authorList>
    </citation>
    <scope>NUCLEOTIDE SEQUENCE [LARGE SCALE GENOMIC DNA]</scope>
    <source>
        <strain evidence="10">HDV247</strain>
    </source>
</reference>
<keyword evidence="3" id="KW-0813">Transport</keyword>
<dbReference type="PROSITE" id="PS00216">
    <property type="entry name" value="SUGAR_TRANSPORT_1"/>
    <property type="match status" value="1"/>
</dbReference>
<feature type="transmembrane region" description="Helical" evidence="8">
    <location>
        <begin position="258"/>
        <end position="276"/>
    </location>
</feature>
<dbReference type="InterPro" id="IPR003663">
    <property type="entry name" value="Sugar/inositol_transpt"/>
</dbReference>
<gene>
    <name evidence="10" type="ORF">FOVG_04097</name>
</gene>
<proteinExistence type="inferred from homology"/>
<evidence type="ECO:0000256" key="8">
    <source>
        <dbReference type="SAM" id="Phobius"/>
    </source>
</evidence>
<dbReference type="InterPro" id="IPR005828">
    <property type="entry name" value="MFS_sugar_transport-like"/>
</dbReference>
<sequence>MSRARRRRPSWSVSSLPLAGCCSATILGKTDHHFLLTSDAFGYGWITTYDARSRYTNDVAHEEGDTGTYRRYFIRFDDATTATDSCNMHDEAITTYISKERKAISPEEVQEGSETRAMYETAATCLDEPPTRNSDSILRPRTCPYQPNFIASHHFDSQKLTISLHRAINGILAMTEFKEQFGKHTNCHDEKGALDICTKDSSIIVAILSAGTALGALLAAPTGDSLGRRKTLLVAVGIFCLGAIFQVCANNIDLLLVGRFLAGIGVGLISVLVPLYQSEMAPKWIRGTLVCAYQLSITIGLFSASVVNILASKLKDSSAYRIPLGLQIVPAIILTGGLLLLPETPRFLVKKGLHAEAGLSLSRLRRLDITHPALVDELQEMIANHQYELTLGPDSYKDIFIGSPHLGRRTFTGCGLQMLQQLTGINFIMYYSTSFFDGAGVESPYTKSLIINVINVVSTIPGLLVIERWGRRKLLMIGAIGMAGCQLLMASFDTATGQSYEKASQTILITFCAINIFFFAASWGPVVWVVTSEIYPLKVRAKAMSVSTASNWLLNFGIGYSVPFLVGSGPGNASFGPKIFFIWGAFCILAVFFVWCNVYETSKISLEQIDEMYERVNHAWNSKSFEPSWSFQQMLNDGWSPSAQPPAGHELQTTTTASSADTTLGDGDASSITVNQNNNNNGSSPSNNNNNNNDQNKGPPPMAMANVDFSY</sequence>
<keyword evidence="5 8" id="KW-1133">Transmembrane helix</keyword>
<reference evidence="10" key="2">
    <citation type="submission" date="2012-05" db="EMBL/GenBank/DDBJ databases">
        <title>Annotation of the Genome Sequence of Fusarium oxysporum HDV247.</title>
        <authorList>
            <consortium name="The Broad Institute Genomics Platform"/>
            <person name="Ma L.-J."/>
            <person name="Corby-Kistler H."/>
            <person name="Broz K."/>
            <person name="Gale L.R."/>
            <person name="Jonkers W."/>
            <person name="O'Donnell K."/>
            <person name="Ploetz R."/>
            <person name="Steinberg C."/>
            <person name="Schwartz D.C."/>
            <person name="VanEtten H."/>
            <person name="Zhou S."/>
            <person name="Young S.K."/>
            <person name="Zeng Q."/>
            <person name="Gargeya S."/>
            <person name="Fitzgerald M."/>
            <person name="Abouelleil A."/>
            <person name="Alvarado L."/>
            <person name="Chapman S.B."/>
            <person name="Gainer-Dewar J."/>
            <person name="Goldberg J."/>
            <person name="Griggs A."/>
            <person name="Gujja S."/>
            <person name="Hansen M."/>
            <person name="Howarth C."/>
            <person name="Imamovic A."/>
            <person name="Ireland A."/>
            <person name="Larimer J."/>
            <person name="McCowan C."/>
            <person name="Murphy C."/>
            <person name="Pearson M."/>
            <person name="Poon T.W."/>
            <person name="Priest M."/>
            <person name="Roberts A."/>
            <person name="Saif S."/>
            <person name="Shea T."/>
            <person name="Sykes S."/>
            <person name="Wortman J."/>
            <person name="Nusbaum C."/>
            <person name="Birren B."/>
        </authorList>
    </citation>
    <scope>NUCLEOTIDE SEQUENCE</scope>
    <source>
        <strain evidence="10">HDV247</strain>
    </source>
</reference>
<dbReference type="PANTHER" id="PTHR48022:SF40">
    <property type="entry name" value="MAJOR FACILITATOR SUPERFAMILY (MFS) PROFILE DOMAIN-CONTAINING PROTEIN"/>
    <property type="match status" value="1"/>
</dbReference>
<dbReference type="PRINTS" id="PR00171">
    <property type="entry name" value="SUGRTRNSPORT"/>
</dbReference>
<organism evidence="10">
    <name type="scientific">Fusarium oxysporum f. sp. pisi HDV247</name>
    <dbReference type="NCBI Taxonomy" id="1080344"/>
    <lineage>
        <taxon>Eukaryota</taxon>
        <taxon>Fungi</taxon>
        <taxon>Dikarya</taxon>
        <taxon>Ascomycota</taxon>
        <taxon>Pezizomycotina</taxon>
        <taxon>Sordariomycetes</taxon>
        <taxon>Hypocreomycetidae</taxon>
        <taxon>Hypocreales</taxon>
        <taxon>Nectriaceae</taxon>
        <taxon>Fusarium</taxon>
        <taxon>Fusarium oxysporum species complex</taxon>
    </lineage>
</organism>
<comment type="similarity">
    <text evidence="2">Belongs to the major facilitator superfamily. Sugar transporter (TC 2.A.1.1) family.</text>
</comment>
<evidence type="ECO:0000259" key="9">
    <source>
        <dbReference type="PROSITE" id="PS50850"/>
    </source>
</evidence>
<keyword evidence="6 8" id="KW-0472">Membrane</keyword>
<dbReference type="PROSITE" id="PS50850">
    <property type="entry name" value="MFS"/>
    <property type="match status" value="1"/>
</dbReference>
<evidence type="ECO:0000256" key="6">
    <source>
        <dbReference type="ARBA" id="ARBA00023136"/>
    </source>
</evidence>
<accession>W9PNG0</accession>
<protein>
    <recommendedName>
        <fullName evidence="9">Major facilitator superfamily (MFS) profile domain-containing protein</fullName>
    </recommendedName>
</protein>